<accession>A0A7W8HXY5</accession>
<comment type="caution">
    <text evidence="1">The sequence shown here is derived from an EMBL/GenBank/DDBJ whole genome shotgun (WGS) entry which is preliminary data.</text>
</comment>
<evidence type="ECO:0000313" key="1">
    <source>
        <dbReference type="EMBL" id="MBB5291113.1"/>
    </source>
</evidence>
<organism evidence="1 2">
    <name type="scientific">Brevundimonas basaltis</name>
    <dbReference type="NCBI Taxonomy" id="472166"/>
    <lineage>
        <taxon>Bacteria</taxon>
        <taxon>Pseudomonadati</taxon>
        <taxon>Pseudomonadota</taxon>
        <taxon>Alphaproteobacteria</taxon>
        <taxon>Caulobacterales</taxon>
        <taxon>Caulobacteraceae</taxon>
        <taxon>Brevundimonas</taxon>
    </lineage>
</organism>
<evidence type="ECO:0000313" key="2">
    <source>
        <dbReference type="Proteomes" id="UP000566663"/>
    </source>
</evidence>
<name>A0A7W8HXY5_9CAUL</name>
<dbReference type="AlphaFoldDB" id="A0A7W8HXY5"/>
<dbReference type="EMBL" id="JACHFZ010000001">
    <property type="protein sequence ID" value="MBB5291113.1"/>
    <property type="molecule type" value="Genomic_DNA"/>
</dbReference>
<gene>
    <name evidence="1" type="ORF">HNQ67_000609</name>
</gene>
<reference evidence="1 2" key="1">
    <citation type="submission" date="2020-08" db="EMBL/GenBank/DDBJ databases">
        <title>Genomic Encyclopedia of Type Strains, Phase IV (KMG-IV): sequencing the most valuable type-strain genomes for metagenomic binning, comparative biology and taxonomic classification.</title>
        <authorList>
            <person name="Goeker M."/>
        </authorList>
    </citation>
    <scope>NUCLEOTIDE SEQUENCE [LARGE SCALE GENOMIC DNA]</scope>
    <source>
        <strain evidence="1 2">DSM 25335</strain>
    </source>
</reference>
<proteinExistence type="predicted"/>
<sequence>MLYNTAFGRAQMLSAKPRWYPKEEVFFRWLVHHRIARKTGRNEWVAGLYAPCFAIIPNRLLVYRLGKLILAREGVVAEQPEQIDPQRTRSTSSSV</sequence>
<keyword evidence="2" id="KW-1185">Reference proteome</keyword>
<dbReference type="Proteomes" id="UP000566663">
    <property type="component" value="Unassembled WGS sequence"/>
</dbReference>
<protein>
    <submittedName>
        <fullName evidence="1">Uncharacterized protein</fullName>
    </submittedName>
</protein>